<dbReference type="SMART" id="SM00091">
    <property type="entry name" value="PAS"/>
    <property type="match status" value="1"/>
</dbReference>
<comment type="caution">
    <text evidence="3">The sequence shown here is derived from an EMBL/GenBank/DDBJ whole genome shotgun (WGS) entry which is preliminary data.</text>
</comment>
<dbReference type="InterPro" id="IPR013767">
    <property type="entry name" value="PAS_fold"/>
</dbReference>
<dbReference type="InterPro" id="IPR000014">
    <property type="entry name" value="PAS"/>
</dbReference>
<gene>
    <name evidence="3" type="ORF">ACHAWO_008626</name>
</gene>
<feature type="compositionally biased region" description="Polar residues" evidence="1">
    <location>
        <begin position="855"/>
        <end position="877"/>
    </location>
</feature>
<sequence length="919" mass="100944">MSNLNDVAELIKLLLAQQQQQQQVQQPTASPISAPAQLHQPNQHPEMPPPAPVQTTNNPSIGQLVEFLRNNAPNVALPASLPAPMPQAQDVHAQLRTYLQNQANATSVPPVPSPAFQNGGIVAGLGVNNNGLGQASPVKQLQPQIPHQQGQQQKQQASLLQALNQQQLDQFTQHQQQQNQEQSLLSSIKLLNDINPELLTTALTQAFNTNRGNQQGNQIVQSNHSQPQSYQEQQRTQWGYQNRQPHPQNHYQSQKLYAQTPQQLHGVSTPSPITLNHQLQQKHPAVFGIGPTPQAQGTRLRQPRAEEMSSGSCIEVTDTHPVPKNNRSKGLLSQIEGKRDQTQSAKNDYNVKPKEMQAPRAATATSPTSPTKTAISNPTASLSAAQLPVAPAAPSIPINIPEEAIMQHWKLDQLETYVSQLKLAGQSIPRHVAVLLFNARRREQKLEAKRISNRKSANNQRAKKKAFIENLVKDNSILRKKVSILQNMPDLVIVTNLSGKITFCGGQIEQYLKHKTDDLLGTNVLNLVAPESRKAMLRLFRCLIPKEQQILPELKSGSGSASRRDQVEGKGSNSNGSNDANVISLRSSNKSFPMLEFNVDATKEPSNACDDVSDSSADNGGKRKHTGKGSGAATESFSLTHQMSSFAESSSNENGANVESNPCKKVNIFEKNYSDERLSSISKTKYINASNTLRPSVKCQNDRKTSKDEAQDSDGRDSTESSVDSSSSFDSVKSGESPRKRRLVHVYKVRFVRNDLTTVWCELTSSFCTKSSPIEDGGPFDPKADLAAINNPRGPKSLEEPSEPEEEQEEDDELLICIRPKYEGQPVGKEYRIAPNAAKTESDLPLLSDNKTLKAPTSSSENELSVNASDRVTNQSGPPKKRHVRNEVSPSKKQRQGSSTSNDTDVNMTQTLLAFLPKK</sequence>
<dbReference type="InterPro" id="IPR046347">
    <property type="entry name" value="bZIP_sf"/>
</dbReference>
<name>A0ABD3MYP7_9STRA</name>
<evidence type="ECO:0000256" key="1">
    <source>
        <dbReference type="SAM" id="MobiDB-lite"/>
    </source>
</evidence>
<feature type="region of interest" description="Disordered" evidence="1">
    <location>
        <begin position="692"/>
        <end position="736"/>
    </location>
</feature>
<dbReference type="SUPFAM" id="SSF55785">
    <property type="entry name" value="PYP-like sensor domain (PAS domain)"/>
    <property type="match status" value="1"/>
</dbReference>
<feature type="region of interest" description="Disordered" evidence="1">
    <location>
        <begin position="772"/>
        <end position="812"/>
    </location>
</feature>
<feature type="compositionally biased region" description="Low complexity" evidence="1">
    <location>
        <begin position="720"/>
        <end position="735"/>
    </location>
</feature>
<dbReference type="Gene3D" id="3.30.450.20">
    <property type="entry name" value="PAS domain"/>
    <property type="match status" value="1"/>
</dbReference>
<keyword evidence="4" id="KW-1185">Reference proteome</keyword>
<feature type="region of interest" description="Disordered" evidence="1">
    <location>
        <begin position="213"/>
        <end position="250"/>
    </location>
</feature>
<evidence type="ECO:0000313" key="4">
    <source>
        <dbReference type="Proteomes" id="UP001530400"/>
    </source>
</evidence>
<feature type="region of interest" description="Disordered" evidence="1">
    <location>
        <begin position="304"/>
        <end position="377"/>
    </location>
</feature>
<feature type="compositionally biased region" description="Polar residues" evidence="1">
    <location>
        <begin position="888"/>
        <end position="912"/>
    </location>
</feature>
<protein>
    <recommendedName>
        <fullName evidence="2">PAS domain-containing protein</fullName>
    </recommendedName>
</protein>
<feature type="compositionally biased region" description="Acidic residues" evidence="1">
    <location>
        <begin position="800"/>
        <end position="812"/>
    </location>
</feature>
<accession>A0ABD3MYP7</accession>
<dbReference type="Proteomes" id="UP001530400">
    <property type="component" value="Unassembled WGS sequence"/>
</dbReference>
<organism evidence="3 4">
    <name type="scientific">Cyclotella atomus</name>
    <dbReference type="NCBI Taxonomy" id="382360"/>
    <lineage>
        <taxon>Eukaryota</taxon>
        <taxon>Sar</taxon>
        <taxon>Stramenopiles</taxon>
        <taxon>Ochrophyta</taxon>
        <taxon>Bacillariophyta</taxon>
        <taxon>Coscinodiscophyceae</taxon>
        <taxon>Thalassiosirophycidae</taxon>
        <taxon>Stephanodiscales</taxon>
        <taxon>Stephanodiscaceae</taxon>
        <taxon>Cyclotella</taxon>
    </lineage>
</organism>
<feature type="compositionally biased region" description="Polar residues" evidence="1">
    <location>
        <begin position="571"/>
        <end position="583"/>
    </location>
</feature>
<dbReference type="PROSITE" id="PS00036">
    <property type="entry name" value="BZIP_BASIC"/>
    <property type="match status" value="1"/>
</dbReference>
<feature type="compositionally biased region" description="Low complexity" evidence="1">
    <location>
        <begin position="140"/>
        <end position="157"/>
    </location>
</feature>
<feature type="compositionally biased region" description="Basic and acidic residues" evidence="1">
    <location>
        <begin position="700"/>
        <end position="719"/>
    </location>
</feature>
<reference evidence="3 4" key="1">
    <citation type="submission" date="2024-10" db="EMBL/GenBank/DDBJ databases">
        <title>Updated reference genomes for cyclostephanoid diatoms.</title>
        <authorList>
            <person name="Roberts W.R."/>
            <person name="Alverson A.J."/>
        </authorList>
    </citation>
    <scope>NUCLEOTIDE SEQUENCE [LARGE SCALE GENOMIC DNA]</scope>
    <source>
        <strain evidence="3 4">AJA010-31</strain>
    </source>
</reference>
<dbReference type="CDD" id="cd00130">
    <property type="entry name" value="PAS"/>
    <property type="match status" value="1"/>
</dbReference>
<dbReference type="EMBL" id="JALLPJ020001346">
    <property type="protein sequence ID" value="KAL3768497.1"/>
    <property type="molecule type" value="Genomic_DNA"/>
</dbReference>
<feature type="compositionally biased region" description="Low complexity" evidence="1">
    <location>
        <begin position="358"/>
        <end position="376"/>
    </location>
</feature>
<evidence type="ECO:0000259" key="2">
    <source>
        <dbReference type="PROSITE" id="PS50112"/>
    </source>
</evidence>
<feature type="region of interest" description="Disordered" evidence="1">
    <location>
        <begin position="134"/>
        <end position="157"/>
    </location>
</feature>
<feature type="domain" description="PAS" evidence="2">
    <location>
        <begin position="484"/>
        <end position="547"/>
    </location>
</feature>
<evidence type="ECO:0000313" key="3">
    <source>
        <dbReference type="EMBL" id="KAL3768497.1"/>
    </source>
</evidence>
<dbReference type="AlphaFoldDB" id="A0ABD3MYP7"/>
<dbReference type="SUPFAM" id="SSF57959">
    <property type="entry name" value="Leucine zipper domain"/>
    <property type="match status" value="1"/>
</dbReference>
<dbReference type="InterPro" id="IPR035965">
    <property type="entry name" value="PAS-like_dom_sf"/>
</dbReference>
<feature type="region of interest" description="Disordered" evidence="1">
    <location>
        <begin position="554"/>
        <end position="583"/>
    </location>
</feature>
<dbReference type="CDD" id="cd14686">
    <property type="entry name" value="bZIP"/>
    <property type="match status" value="1"/>
</dbReference>
<feature type="region of interest" description="Disordered" evidence="1">
    <location>
        <begin position="22"/>
        <end position="58"/>
    </location>
</feature>
<dbReference type="InterPro" id="IPR004827">
    <property type="entry name" value="bZIP"/>
</dbReference>
<dbReference type="Pfam" id="PF00989">
    <property type="entry name" value="PAS"/>
    <property type="match status" value="1"/>
</dbReference>
<dbReference type="PROSITE" id="PS50112">
    <property type="entry name" value="PAS"/>
    <property type="match status" value="1"/>
</dbReference>
<feature type="region of interest" description="Disordered" evidence="1">
    <location>
        <begin position="604"/>
        <end position="634"/>
    </location>
</feature>
<proteinExistence type="predicted"/>
<feature type="region of interest" description="Disordered" evidence="1">
    <location>
        <begin position="834"/>
        <end position="919"/>
    </location>
</feature>